<dbReference type="PROSITE" id="PS50026">
    <property type="entry name" value="EGF_3"/>
    <property type="match status" value="1"/>
</dbReference>
<feature type="disulfide bond" evidence="7">
    <location>
        <begin position="33"/>
        <end position="42"/>
    </location>
</feature>
<dbReference type="InterPro" id="IPR000742">
    <property type="entry name" value="EGF"/>
</dbReference>
<feature type="domain" description="EGF-like" evidence="8">
    <location>
        <begin position="6"/>
        <end position="43"/>
    </location>
</feature>
<evidence type="ECO:0000256" key="7">
    <source>
        <dbReference type="PROSITE-ProRule" id="PRU00076"/>
    </source>
</evidence>
<evidence type="ECO:0000256" key="6">
    <source>
        <dbReference type="ARBA" id="ARBA00046288"/>
    </source>
</evidence>
<keyword evidence="1 7" id="KW-0245">EGF-like domain</keyword>
<evidence type="ECO:0000256" key="5">
    <source>
        <dbReference type="ARBA" id="ARBA00023180"/>
    </source>
</evidence>
<proteinExistence type="predicted"/>
<organism evidence="9">
    <name type="scientific">Pongo abelii</name>
    <name type="common">Sumatran orangutan</name>
    <name type="synonym">Pongo pygmaeus abelii</name>
    <dbReference type="NCBI Taxonomy" id="9601"/>
    <lineage>
        <taxon>Eukaryota</taxon>
        <taxon>Metazoa</taxon>
        <taxon>Chordata</taxon>
        <taxon>Craniata</taxon>
        <taxon>Vertebrata</taxon>
        <taxon>Euteleostomi</taxon>
        <taxon>Mammalia</taxon>
        <taxon>Eutheria</taxon>
        <taxon>Euarchontoglires</taxon>
        <taxon>Primates</taxon>
        <taxon>Haplorrhini</taxon>
        <taxon>Catarrhini</taxon>
        <taxon>Hominidae</taxon>
        <taxon>Pongo</taxon>
    </lineage>
</organism>
<dbReference type="AlphaFoldDB" id="A0A2J8WUJ1"/>
<reference evidence="9" key="1">
    <citation type="submission" date="2017-12" db="EMBL/GenBank/DDBJ databases">
        <title>High-resolution comparative analysis of great ape genomes.</title>
        <authorList>
            <person name="Pollen A."/>
            <person name="Hastie A."/>
            <person name="Hormozdiari F."/>
            <person name="Dougherty M."/>
            <person name="Liu R."/>
            <person name="Chaisson M."/>
            <person name="Hoppe E."/>
            <person name="Hill C."/>
            <person name="Pang A."/>
            <person name="Hillier L."/>
            <person name="Baker C."/>
            <person name="Armstrong J."/>
            <person name="Shendure J."/>
            <person name="Paten B."/>
            <person name="Wilson R."/>
            <person name="Chao H."/>
            <person name="Schneider V."/>
            <person name="Ventura M."/>
            <person name="Kronenberg Z."/>
            <person name="Murali S."/>
            <person name="Gordon D."/>
            <person name="Cantsilieris S."/>
            <person name="Munson K."/>
            <person name="Nelson B."/>
            <person name="Raja A."/>
            <person name="Underwood J."/>
            <person name="Diekhans M."/>
            <person name="Fiddes I."/>
            <person name="Haussler D."/>
            <person name="Eichler E."/>
        </authorList>
    </citation>
    <scope>NUCLEOTIDE SEQUENCE [LARGE SCALE GENOMIC DNA]</scope>
    <source>
        <strain evidence="9">Susie</strain>
    </source>
</reference>
<keyword evidence="5" id="KW-0325">Glycoprotein</keyword>
<sequence>QIQALNMSSCPLDSKGKVCSGHGVCSNEATCICDFTWAGTDCSIRDPVRNLHPPKDEGPKEMSRREGSILLSKAPSESAALDGHRLALLESGYDILAAVLLELLSL</sequence>
<accession>A0A2J8WUJ1</accession>
<dbReference type="GO" id="GO:0012505">
    <property type="term" value="C:endomembrane system"/>
    <property type="evidence" value="ECO:0007669"/>
    <property type="project" value="UniProtKB-SubCell"/>
</dbReference>
<keyword evidence="4" id="KW-0472">Membrane</keyword>
<feature type="non-terminal residue" evidence="9">
    <location>
        <position position="1"/>
    </location>
</feature>
<keyword evidence="3" id="KW-1133">Transmembrane helix</keyword>
<dbReference type="Gene3D" id="2.10.25.10">
    <property type="entry name" value="Laminin"/>
    <property type="match status" value="1"/>
</dbReference>
<gene>
    <name evidence="9" type="ORF">CR201_G0007083</name>
</gene>
<keyword evidence="2" id="KW-0812">Transmembrane</keyword>
<evidence type="ECO:0000256" key="4">
    <source>
        <dbReference type="ARBA" id="ARBA00023136"/>
    </source>
</evidence>
<protein>
    <submittedName>
        <fullName evidence="9">ADAM23 isoform 2</fullName>
    </submittedName>
</protein>
<evidence type="ECO:0000259" key="8">
    <source>
        <dbReference type="PROSITE" id="PS50026"/>
    </source>
</evidence>
<dbReference type="FunFam" id="2.10.25.10:FF:000147">
    <property type="entry name" value="Disintegrin and metalloproteinase domain-containing protein 11"/>
    <property type="match status" value="1"/>
</dbReference>
<evidence type="ECO:0000256" key="2">
    <source>
        <dbReference type="ARBA" id="ARBA00022692"/>
    </source>
</evidence>
<evidence type="ECO:0000256" key="3">
    <source>
        <dbReference type="ARBA" id="ARBA00022989"/>
    </source>
</evidence>
<dbReference type="EMBL" id="NDHI03003377">
    <property type="protein sequence ID" value="PNJ73423.1"/>
    <property type="molecule type" value="Genomic_DNA"/>
</dbReference>
<comment type="caution">
    <text evidence="7">Lacks conserved residue(s) required for the propagation of feature annotation.</text>
</comment>
<dbReference type="PROSITE" id="PS00022">
    <property type="entry name" value="EGF_1"/>
    <property type="match status" value="1"/>
</dbReference>
<name>A0A2J8WUJ1_PONAB</name>
<evidence type="ECO:0000313" key="9">
    <source>
        <dbReference type="EMBL" id="PNJ73423.1"/>
    </source>
</evidence>
<evidence type="ECO:0000256" key="1">
    <source>
        <dbReference type="ARBA" id="ARBA00022536"/>
    </source>
</evidence>
<comment type="subcellular location">
    <subcellularLocation>
        <location evidence="6">Endomembrane system</location>
        <topology evidence="6">Single-pass type I membrane protein</topology>
    </subcellularLocation>
</comment>
<comment type="caution">
    <text evidence="9">The sequence shown here is derived from an EMBL/GenBank/DDBJ whole genome shotgun (WGS) entry which is preliminary data.</text>
</comment>
<dbReference type="Pfam" id="PF23106">
    <property type="entry name" value="EGF_Teneurin"/>
    <property type="match status" value="1"/>
</dbReference>
<keyword evidence="7" id="KW-1015">Disulfide bond</keyword>